<dbReference type="AlphaFoldDB" id="A0A4V2Z8U5"/>
<proteinExistence type="inferred from homology"/>
<keyword evidence="7" id="KW-1185">Reference proteome</keyword>
<dbReference type="InterPro" id="IPR044946">
    <property type="entry name" value="Restrct_endonuc_typeI_TRD_sf"/>
</dbReference>
<keyword evidence="6" id="KW-0378">Hydrolase</keyword>
<organism evidence="6 7">
    <name type="scientific">Nonomuraea mesophila</name>
    <dbReference type="NCBI Taxonomy" id="2530382"/>
    <lineage>
        <taxon>Bacteria</taxon>
        <taxon>Bacillati</taxon>
        <taxon>Actinomycetota</taxon>
        <taxon>Actinomycetes</taxon>
        <taxon>Streptosporangiales</taxon>
        <taxon>Streptosporangiaceae</taxon>
        <taxon>Nonomuraea</taxon>
    </lineage>
</organism>
<comment type="subunit">
    <text evidence="4">The methyltransferase is composed of M and S polypeptides.</text>
</comment>
<evidence type="ECO:0000313" key="7">
    <source>
        <dbReference type="Proteomes" id="UP000295136"/>
    </source>
</evidence>
<name>A0A4V2Z8U5_9ACTN</name>
<dbReference type="GO" id="GO:0003677">
    <property type="term" value="F:DNA binding"/>
    <property type="evidence" value="ECO:0007669"/>
    <property type="project" value="UniProtKB-KW"/>
</dbReference>
<dbReference type="GO" id="GO:0004519">
    <property type="term" value="F:endonuclease activity"/>
    <property type="evidence" value="ECO:0007669"/>
    <property type="project" value="UniProtKB-KW"/>
</dbReference>
<dbReference type="InterPro" id="IPR000055">
    <property type="entry name" value="Restrct_endonuc_typeI_TRD"/>
</dbReference>
<dbReference type="PANTHER" id="PTHR43140">
    <property type="entry name" value="TYPE-1 RESTRICTION ENZYME ECOKI SPECIFICITY PROTEIN"/>
    <property type="match status" value="1"/>
</dbReference>
<dbReference type="PANTHER" id="PTHR43140:SF1">
    <property type="entry name" value="TYPE I RESTRICTION ENZYME ECOKI SPECIFICITY SUBUNIT"/>
    <property type="match status" value="1"/>
</dbReference>
<accession>A0A4V2Z8U5</accession>
<protein>
    <submittedName>
        <fullName evidence="6">Restriction endonuclease subunit S</fullName>
    </submittedName>
</protein>
<dbReference type="EMBL" id="SMLD01000093">
    <property type="protein sequence ID" value="TDE41646.1"/>
    <property type="molecule type" value="Genomic_DNA"/>
</dbReference>
<dbReference type="InterPro" id="IPR051212">
    <property type="entry name" value="Type-I_RE_S_subunit"/>
</dbReference>
<dbReference type="Proteomes" id="UP000295136">
    <property type="component" value="Unassembled WGS sequence"/>
</dbReference>
<keyword evidence="2" id="KW-0680">Restriction system</keyword>
<evidence type="ECO:0000256" key="2">
    <source>
        <dbReference type="ARBA" id="ARBA00022747"/>
    </source>
</evidence>
<reference evidence="6 7" key="1">
    <citation type="submission" date="2019-03" db="EMBL/GenBank/DDBJ databases">
        <title>Draft genome sequences of novel Actinobacteria.</title>
        <authorList>
            <person name="Sahin N."/>
            <person name="Ay H."/>
            <person name="Saygin H."/>
        </authorList>
    </citation>
    <scope>NUCLEOTIDE SEQUENCE [LARGE SCALE GENOMIC DNA]</scope>
    <source>
        <strain evidence="6 7">6K102</strain>
    </source>
</reference>
<feature type="domain" description="Type I restriction modification DNA specificity" evidence="5">
    <location>
        <begin position="40"/>
        <end position="203"/>
    </location>
</feature>
<keyword evidence="6" id="KW-0540">Nuclease</keyword>
<gene>
    <name evidence="6" type="ORF">E1295_29335</name>
</gene>
<dbReference type="SUPFAM" id="SSF116734">
    <property type="entry name" value="DNA methylase specificity domain"/>
    <property type="match status" value="2"/>
</dbReference>
<dbReference type="Gene3D" id="3.90.220.20">
    <property type="entry name" value="DNA methylase specificity domains"/>
    <property type="match status" value="2"/>
</dbReference>
<keyword evidence="3" id="KW-0238">DNA-binding</keyword>
<evidence type="ECO:0000256" key="1">
    <source>
        <dbReference type="ARBA" id="ARBA00010923"/>
    </source>
</evidence>
<evidence type="ECO:0000256" key="3">
    <source>
        <dbReference type="ARBA" id="ARBA00023125"/>
    </source>
</evidence>
<comment type="caution">
    <text evidence="6">The sequence shown here is derived from an EMBL/GenBank/DDBJ whole genome shotgun (WGS) entry which is preliminary data.</text>
</comment>
<comment type="similarity">
    <text evidence="1">Belongs to the type-I restriction system S methylase family.</text>
</comment>
<sequence>MRSQRRMCSSACRNRPPANCFEKGSDLNSVDRPYPRLPPGWATTTIGGIAETCLGKKSDYGNVAERCTISSVGRENVRWGRVEIDDAATIEIPLGEREFFHLKPNDLLICKIGDIGRCAIWPNSTGYMAHRDDLHRVRPYDGIDVRYLRYFMEHMSLSGELDLYATGSRVRYLAQRQLRSLRLQLPPYPEQRRIAAALEDHMAHLDAGDAAMARVSERVELLTKRILLEAVPMPTPSHWDSVTVAEAGQVHVGRARHPSRHNGPHMRPYLRVANVYEDRIDTSDLMEMNFPPQDFERYRLEDKDILLNEGQSPEYLGRPAMYRGIPADVAFTNSLLRFRAKPGVLPEWALLVFRRHLHAGRFRCEARGTTTLTHLTATRLNRVDFPRPPLAEQELIVADVRKKLDFIQRLAPTIATAKMRAAELRGSLMTEAFAGRLVSQDSTDEPISVVLERIRAERAMRHRVGQTLRGRNRQTYQEEALF</sequence>
<evidence type="ECO:0000256" key="4">
    <source>
        <dbReference type="ARBA" id="ARBA00038652"/>
    </source>
</evidence>
<evidence type="ECO:0000313" key="6">
    <source>
        <dbReference type="EMBL" id="TDE41646.1"/>
    </source>
</evidence>
<evidence type="ECO:0000259" key="5">
    <source>
        <dbReference type="Pfam" id="PF01420"/>
    </source>
</evidence>
<dbReference type="Pfam" id="PF01420">
    <property type="entry name" value="Methylase_S"/>
    <property type="match status" value="1"/>
</dbReference>
<keyword evidence="6" id="KW-0255">Endonuclease</keyword>
<dbReference type="GO" id="GO:0009307">
    <property type="term" value="P:DNA restriction-modification system"/>
    <property type="evidence" value="ECO:0007669"/>
    <property type="project" value="UniProtKB-KW"/>
</dbReference>